<feature type="transmembrane region" description="Helical" evidence="1">
    <location>
        <begin position="201"/>
        <end position="219"/>
    </location>
</feature>
<gene>
    <name evidence="2" type="ORF">SAMN02745168_2002</name>
</gene>
<dbReference type="STRING" id="1122930.SAMN02745168_2002"/>
<reference evidence="2 3" key="1">
    <citation type="submission" date="2017-04" db="EMBL/GenBank/DDBJ databases">
        <authorList>
            <person name="Afonso C.L."/>
            <person name="Miller P.J."/>
            <person name="Scott M.A."/>
            <person name="Spackman E."/>
            <person name="Goraichik I."/>
            <person name="Dimitrov K.M."/>
            <person name="Suarez D.L."/>
            <person name="Swayne D.E."/>
        </authorList>
    </citation>
    <scope>NUCLEOTIDE SEQUENCE [LARGE SCALE GENOMIC DNA]</scope>
    <source>
        <strain evidence="2 3">DSM 12816</strain>
    </source>
</reference>
<feature type="transmembrane region" description="Helical" evidence="1">
    <location>
        <begin position="167"/>
        <end position="189"/>
    </location>
</feature>
<evidence type="ECO:0000313" key="3">
    <source>
        <dbReference type="Proteomes" id="UP000192790"/>
    </source>
</evidence>
<dbReference type="SUPFAM" id="SSF103473">
    <property type="entry name" value="MFS general substrate transporter"/>
    <property type="match status" value="1"/>
</dbReference>
<keyword evidence="3" id="KW-1185">Reference proteome</keyword>
<proteinExistence type="predicted"/>
<sequence>MSYCVNCGVELHETAGECPLCKTPVRNPKCPADTVSPKPYPADKGEVPPVSRREIALIVSAMLASVSAACGLLNLLVLNPGRGWSLYIIGACVMLWVILVPPFLTRRARGLPHILMDGCAVALYVGLISLDLRGADWYTAVALPLIGGAMVFVSLLYLLLHRRRRSLLTGIISYIGAAGVYSLGVEWILDRYLIESPGVSWSLVVCTICAALMIPLIVVRRRPALREEARRRFHV</sequence>
<evidence type="ECO:0000256" key="1">
    <source>
        <dbReference type="SAM" id="Phobius"/>
    </source>
</evidence>
<name>A0A1W2AWE1_9FIRM</name>
<dbReference type="InterPro" id="IPR036259">
    <property type="entry name" value="MFS_trans_sf"/>
</dbReference>
<keyword evidence="1" id="KW-0812">Transmembrane</keyword>
<feature type="transmembrane region" description="Helical" evidence="1">
    <location>
        <begin position="84"/>
        <end position="104"/>
    </location>
</feature>
<dbReference type="OrthoDB" id="2048993at2"/>
<keyword evidence="1" id="KW-0472">Membrane</keyword>
<dbReference type="InterPro" id="IPR046283">
    <property type="entry name" value="DUF6320"/>
</dbReference>
<feature type="transmembrane region" description="Helical" evidence="1">
    <location>
        <begin position="111"/>
        <end position="131"/>
    </location>
</feature>
<dbReference type="AlphaFoldDB" id="A0A1W2AWE1"/>
<accession>A0A1W2AWE1</accession>
<dbReference type="RefSeq" id="WP_084234672.1">
    <property type="nucleotide sequence ID" value="NZ_FWXW01000004.1"/>
</dbReference>
<feature type="transmembrane region" description="Helical" evidence="1">
    <location>
        <begin position="137"/>
        <end position="160"/>
    </location>
</feature>
<dbReference type="Proteomes" id="UP000192790">
    <property type="component" value="Unassembled WGS sequence"/>
</dbReference>
<dbReference type="Pfam" id="PF19845">
    <property type="entry name" value="DUF6320"/>
    <property type="match status" value="1"/>
</dbReference>
<protein>
    <submittedName>
        <fullName evidence="2">Uncharacterized protein</fullName>
    </submittedName>
</protein>
<keyword evidence="1" id="KW-1133">Transmembrane helix</keyword>
<evidence type="ECO:0000313" key="2">
    <source>
        <dbReference type="EMBL" id="SMC65025.1"/>
    </source>
</evidence>
<feature type="transmembrane region" description="Helical" evidence="1">
    <location>
        <begin position="55"/>
        <end position="78"/>
    </location>
</feature>
<organism evidence="2 3">
    <name type="scientific">Papillibacter cinnamivorans DSM 12816</name>
    <dbReference type="NCBI Taxonomy" id="1122930"/>
    <lineage>
        <taxon>Bacteria</taxon>
        <taxon>Bacillati</taxon>
        <taxon>Bacillota</taxon>
        <taxon>Clostridia</taxon>
        <taxon>Eubacteriales</taxon>
        <taxon>Oscillospiraceae</taxon>
        <taxon>Papillibacter</taxon>
    </lineage>
</organism>
<dbReference type="EMBL" id="FWXW01000004">
    <property type="protein sequence ID" value="SMC65025.1"/>
    <property type="molecule type" value="Genomic_DNA"/>
</dbReference>